<dbReference type="SMART" id="SM00612">
    <property type="entry name" value="Kelch"/>
    <property type="match status" value="2"/>
</dbReference>
<feature type="compositionally biased region" description="Polar residues" evidence="3">
    <location>
        <begin position="32"/>
        <end position="47"/>
    </location>
</feature>
<dbReference type="InterPro" id="IPR000210">
    <property type="entry name" value="BTB/POZ_dom"/>
</dbReference>
<dbReference type="Gene3D" id="2.120.10.80">
    <property type="entry name" value="Kelch-type beta propeller"/>
    <property type="match status" value="2"/>
</dbReference>
<dbReference type="Pfam" id="PF00651">
    <property type="entry name" value="BTB"/>
    <property type="match status" value="1"/>
</dbReference>
<evidence type="ECO:0000313" key="6">
    <source>
        <dbReference type="Proteomes" id="UP001166286"/>
    </source>
</evidence>
<protein>
    <recommendedName>
        <fullName evidence="4">BTB domain-containing protein</fullName>
    </recommendedName>
</protein>
<dbReference type="Gene3D" id="3.30.710.10">
    <property type="entry name" value="Potassium Channel Kv1.1, Chain A"/>
    <property type="match status" value="1"/>
</dbReference>
<dbReference type="AlphaFoldDB" id="A0AA39V2W1"/>
<evidence type="ECO:0000313" key="5">
    <source>
        <dbReference type="EMBL" id="KAK0509159.1"/>
    </source>
</evidence>
<name>A0AA39V2W1_9LECA</name>
<gene>
    <name evidence="5" type="ORF">JMJ35_008530</name>
</gene>
<dbReference type="PROSITE" id="PS50097">
    <property type="entry name" value="BTB"/>
    <property type="match status" value="1"/>
</dbReference>
<proteinExistence type="predicted"/>
<evidence type="ECO:0000256" key="2">
    <source>
        <dbReference type="ARBA" id="ARBA00022737"/>
    </source>
</evidence>
<dbReference type="EMBL" id="JAFEKC020000019">
    <property type="protein sequence ID" value="KAK0509159.1"/>
    <property type="molecule type" value="Genomic_DNA"/>
</dbReference>
<dbReference type="InterPro" id="IPR006652">
    <property type="entry name" value="Kelch_1"/>
</dbReference>
<comment type="caution">
    <text evidence="5">The sequence shown here is derived from an EMBL/GenBank/DDBJ whole genome shotgun (WGS) entry which is preliminary data.</text>
</comment>
<dbReference type="Proteomes" id="UP001166286">
    <property type="component" value="Unassembled WGS sequence"/>
</dbReference>
<feature type="compositionally biased region" description="Acidic residues" evidence="3">
    <location>
        <begin position="731"/>
        <end position="747"/>
    </location>
</feature>
<sequence>MNSTPHSTGSGFQQGQAGIIQGTFSHPIRTPGSASTNNTYLMPTSPSKRARMSKDSYKPKIARTCGQRPACLVNASVTYCGNNQIYAFGGFDQYTDEVYNHVLRLDLNTLQWTLVDNYGDIPGVRMGHTACLWQGSKLLVYGGENEHREYLSDLVIYDLKTSHWTQPEIRGPIPKGRARHAAAVYDDKLFVVGGLAGTETYTLDEICYLDLKTWTWSRSWTFVARYDHSTWIWGGRIWVYGGIGPDMERTGDLWSLDLKSSPAFKSVPAYGISESSTERPGPSPRSHFGQPPQPQSVPAGSSGYAANSSSVQIRGSTLAAKSVAPGAISCTKFISGPNVPLPGLGTHFHCYSSGALLDFVTPAGTIRSSDCNLSALELGSQQWQKLAEGPEIFDPSYRWHYCAVNEDGTKAWLLGCVMESSENGVANFEEYLSDVIALDLQEFGLLGNDLTWEPGTEKPKNHASVAHVTSKPSSLGANLAAMFDQPVESGAGSDFVITANKDEPFDDDDMSAISSFTNIDTPQTPQYLSATARTSPPIHVHKLILQARWPHFSRMYNSQMSEFHTNKLHIQEPYNVVRAFLYYLYTDSIERHPEYCPGLAEVAGLLVMSDVYDMPELRLKCVHRLSRELDVDNAAVVWERAGTANEEWLKRRAATYCLTHWGRVVRTESFKCLSRRSMIELMEVIDVDGRVIGGEELEVVGGFGGGKLGVGGSGSDLARRRARAQAGNVGDEMDDNEVQDDEGMEIN</sequence>
<feature type="region of interest" description="Disordered" evidence="3">
    <location>
        <begin position="712"/>
        <end position="747"/>
    </location>
</feature>
<keyword evidence="6" id="KW-1185">Reference proteome</keyword>
<dbReference type="PANTHER" id="PTHR46093">
    <property type="entry name" value="ACYL-COA-BINDING DOMAIN-CONTAINING PROTEIN 5"/>
    <property type="match status" value="1"/>
</dbReference>
<keyword evidence="1" id="KW-0880">Kelch repeat</keyword>
<dbReference type="InterPro" id="IPR011333">
    <property type="entry name" value="SKP1/BTB/POZ_sf"/>
</dbReference>
<reference evidence="5" key="1">
    <citation type="submission" date="2023-03" db="EMBL/GenBank/DDBJ databases">
        <title>Complete genome of Cladonia borealis.</title>
        <authorList>
            <person name="Park H."/>
        </authorList>
    </citation>
    <scope>NUCLEOTIDE SEQUENCE</scope>
    <source>
        <strain evidence="5">ANT050790</strain>
    </source>
</reference>
<dbReference type="SMART" id="SM00225">
    <property type="entry name" value="BTB"/>
    <property type="match status" value="1"/>
</dbReference>
<organism evidence="5 6">
    <name type="scientific">Cladonia borealis</name>
    <dbReference type="NCBI Taxonomy" id="184061"/>
    <lineage>
        <taxon>Eukaryota</taxon>
        <taxon>Fungi</taxon>
        <taxon>Dikarya</taxon>
        <taxon>Ascomycota</taxon>
        <taxon>Pezizomycotina</taxon>
        <taxon>Lecanoromycetes</taxon>
        <taxon>OSLEUM clade</taxon>
        <taxon>Lecanoromycetidae</taxon>
        <taxon>Lecanorales</taxon>
        <taxon>Lecanorineae</taxon>
        <taxon>Cladoniaceae</taxon>
        <taxon>Cladonia</taxon>
    </lineage>
</organism>
<dbReference type="SUPFAM" id="SSF117281">
    <property type="entry name" value="Kelch motif"/>
    <property type="match status" value="1"/>
</dbReference>
<feature type="domain" description="BTB" evidence="4">
    <location>
        <begin position="524"/>
        <end position="593"/>
    </location>
</feature>
<accession>A0AA39V2W1</accession>
<feature type="region of interest" description="Disordered" evidence="3">
    <location>
        <begin position="23"/>
        <end position="53"/>
    </location>
</feature>
<dbReference type="Pfam" id="PF24681">
    <property type="entry name" value="Kelch_KLHDC2_KLHL20_DRC7"/>
    <property type="match status" value="1"/>
</dbReference>
<feature type="region of interest" description="Disordered" evidence="3">
    <location>
        <begin position="270"/>
        <end position="305"/>
    </location>
</feature>
<dbReference type="PANTHER" id="PTHR46093:SF18">
    <property type="entry name" value="FIBRONECTIN TYPE-III DOMAIN-CONTAINING PROTEIN"/>
    <property type="match status" value="1"/>
</dbReference>
<dbReference type="InterPro" id="IPR015915">
    <property type="entry name" value="Kelch-typ_b-propeller"/>
</dbReference>
<evidence type="ECO:0000256" key="1">
    <source>
        <dbReference type="ARBA" id="ARBA00022441"/>
    </source>
</evidence>
<dbReference type="SUPFAM" id="SSF54695">
    <property type="entry name" value="POZ domain"/>
    <property type="match status" value="1"/>
</dbReference>
<keyword evidence="2" id="KW-0677">Repeat</keyword>
<evidence type="ECO:0000259" key="4">
    <source>
        <dbReference type="PROSITE" id="PS50097"/>
    </source>
</evidence>
<evidence type="ECO:0000256" key="3">
    <source>
        <dbReference type="SAM" id="MobiDB-lite"/>
    </source>
</evidence>
<dbReference type="CDD" id="cd14733">
    <property type="entry name" value="BACK"/>
    <property type="match status" value="1"/>
</dbReference>